<dbReference type="Proteomes" id="UP000654370">
    <property type="component" value="Unassembled WGS sequence"/>
</dbReference>
<feature type="compositionally biased region" description="Polar residues" evidence="2">
    <location>
        <begin position="1"/>
        <end position="11"/>
    </location>
</feature>
<feature type="compositionally biased region" description="Acidic residues" evidence="2">
    <location>
        <begin position="298"/>
        <end position="318"/>
    </location>
</feature>
<evidence type="ECO:0000259" key="3">
    <source>
        <dbReference type="PROSITE" id="PS50157"/>
    </source>
</evidence>
<organism evidence="4 5">
    <name type="scientific">Mortierella isabellina</name>
    <name type="common">Filamentous fungus</name>
    <name type="synonym">Umbelopsis isabellina</name>
    <dbReference type="NCBI Taxonomy" id="91625"/>
    <lineage>
        <taxon>Eukaryota</taxon>
        <taxon>Fungi</taxon>
        <taxon>Fungi incertae sedis</taxon>
        <taxon>Mucoromycota</taxon>
        <taxon>Mucoromycotina</taxon>
        <taxon>Umbelopsidomycetes</taxon>
        <taxon>Umbelopsidales</taxon>
        <taxon>Umbelopsidaceae</taxon>
        <taxon>Umbelopsis</taxon>
    </lineage>
</organism>
<keyword evidence="1" id="KW-0479">Metal-binding</keyword>
<name>A0A8H7PGV5_MORIS</name>
<dbReference type="OrthoDB" id="2152896at2759"/>
<reference evidence="4" key="1">
    <citation type="submission" date="2020-12" db="EMBL/GenBank/DDBJ databases">
        <title>Metabolic potential, ecology and presence of endohyphal bacteria is reflected in genomic diversity of Mucoromycotina.</title>
        <authorList>
            <person name="Muszewska A."/>
            <person name="Okrasinska A."/>
            <person name="Steczkiewicz K."/>
            <person name="Drgas O."/>
            <person name="Orlowska M."/>
            <person name="Perlinska-Lenart U."/>
            <person name="Aleksandrzak-Piekarczyk T."/>
            <person name="Szatraj K."/>
            <person name="Zielenkiewicz U."/>
            <person name="Pilsyk S."/>
            <person name="Malc E."/>
            <person name="Mieczkowski P."/>
            <person name="Kruszewska J.S."/>
            <person name="Biernat P."/>
            <person name="Pawlowska J."/>
        </authorList>
    </citation>
    <scope>NUCLEOTIDE SEQUENCE</scope>
    <source>
        <strain evidence="4">WA0000067209</strain>
    </source>
</reference>
<feature type="region of interest" description="Disordered" evidence="2">
    <location>
        <begin position="1"/>
        <end position="77"/>
    </location>
</feature>
<feature type="compositionally biased region" description="Acidic residues" evidence="2">
    <location>
        <begin position="266"/>
        <end position="278"/>
    </location>
</feature>
<keyword evidence="1" id="KW-0863">Zinc-finger</keyword>
<accession>A0A8H7PGV5</accession>
<feature type="region of interest" description="Disordered" evidence="2">
    <location>
        <begin position="255"/>
        <end position="318"/>
    </location>
</feature>
<dbReference type="PROSITE" id="PS50157">
    <property type="entry name" value="ZINC_FINGER_C2H2_2"/>
    <property type="match status" value="1"/>
</dbReference>
<protein>
    <recommendedName>
        <fullName evidence="3">C2H2-type domain-containing protein</fullName>
    </recommendedName>
</protein>
<dbReference type="PROSITE" id="PS00028">
    <property type="entry name" value="ZINC_FINGER_C2H2_1"/>
    <property type="match status" value="1"/>
</dbReference>
<proteinExistence type="predicted"/>
<feature type="domain" description="C2H2-type" evidence="3">
    <location>
        <begin position="194"/>
        <end position="221"/>
    </location>
</feature>
<dbReference type="GO" id="GO:0008270">
    <property type="term" value="F:zinc ion binding"/>
    <property type="evidence" value="ECO:0007669"/>
    <property type="project" value="UniProtKB-KW"/>
</dbReference>
<feature type="compositionally biased region" description="Low complexity" evidence="2">
    <location>
        <begin position="127"/>
        <end position="142"/>
    </location>
</feature>
<dbReference type="EMBL" id="JAEPQZ010000014">
    <property type="protein sequence ID" value="KAG2173608.1"/>
    <property type="molecule type" value="Genomic_DNA"/>
</dbReference>
<dbReference type="AlphaFoldDB" id="A0A8H7PGV5"/>
<gene>
    <name evidence="4" type="ORF">INT43_005026</name>
</gene>
<dbReference type="InterPro" id="IPR013087">
    <property type="entry name" value="Znf_C2H2_type"/>
</dbReference>
<evidence type="ECO:0000256" key="2">
    <source>
        <dbReference type="SAM" id="MobiDB-lite"/>
    </source>
</evidence>
<feature type="region of interest" description="Disordered" evidence="2">
    <location>
        <begin position="125"/>
        <end position="168"/>
    </location>
</feature>
<comment type="caution">
    <text evidence="4">The sequence shown here is derived from an EMBL/GenBank/DDBJ whole genome shotgun (WGS) entry which is preliminary data.</text>
</comment>
<evidence type="ECO:0000256" key="1">
    <source>
        <dbReference type="PROSITE-ProRule" id="PRU00042"/>
    </source>
</evidence>
<keyword evidence="5" id="KW-1185">Reference proteome</keyword>
<keyword evidence="1" id="KW-0862">Zinc</keyword>
<feature type="compositionally biased region" description="Low complexity" evidence="2">
    <location>
        <begin position="18"/>
        <end position="51"/>
    </location>
</feature>
<sequence length="318" mass="34545">MASSLTFQLRQQQKEESNTAAALSSSASSTSLPSPPSSSCGDDSSSTSPDPSTHDTQKPVKRAVLAQSIPAQSFMRRDSLGTQLSGLSLMEQKQHQPAASLPENYTIDHSAPIPIIHPGTPINSAASSVSTSLRRPSLSSPRDILATSPAGRPRRPSEASRKLRVSSLSESAGRKLSVGSLSALSESVGRKNVYRCEECGKPYKHANCLYKHRWEHSEQWAMTSKLNITKHQQVQLLEAAAILVNMDSTRRDSHGALLLPPNMKSEEDDIDEELEIGDGDIQGNGQSKESRESTLSLDTEEDEEATEDDEDMMMMEGL</sequence>
<evidence type="ECO:0000313" key="4">
    <source>
        <dbReference type="EMBL" id="KAG2173608.1"/>
    </source>
</evidence>
<evidence type="ECO:0000313" key="5">
    <source>
        <dbReference type="Proteomes" id="UP000654370"/>
    </source>
</evidence>